<evidence type="ECO:0000259" key="1">
    <source>
        <dbReference type="Pfam" id="PF06114"/>
    </source>
</evidence>
<keyword evidence="3" id="KW-1185">Reference proteome</keyword>
<sequence length="159" mass="18735">MDATTMPLANINKIKHDFPDLNFEKGETFSWDPNSRTIYYEKLSSKQDLAQLLHEIAHAKLDHKNYQRDIQLIDIERSAWEYAINDLAPKYSLKLKMDDSAIQEFLDSYRDWLHKRSLCPQCDAVGLQKDNATYRCLSCSTEWRVNQAKSCQLKRYQIK</sequence>
<evidence type="ECO:0000313" key="2">
    <source>
        <dbReference type="EMBL" id="AJA06721.1"/>
    </source>
</evidence>
<organism evidence="2 3">
    <name type="scientific">Candidatus Nanosynbacter lyticus</name>
    <dbReference type="NCBI Taxonomy" id="2093824"/>
    <lineage>
        <taxon>Bacteria</taxon>
        <taxon>Candidatus Saccharimonadota</taxon>
        <taxon>Candidatus Saccharimonadia</taxon>
        <taxon>Candidatus Nanosynbacterales</taxon>
        <taxon>Candidatus Nanosynbacteraceae</taxon>
        <taxon>Candidatus Nanosynbacter</taxon>
    </lineage>
</organism>
<dbReference type="Proteomes" id="UP000030902">
    <property type="component" value="Chromosome"/>
</dbReference>
<dbReference type="Pfam" id="PF06114">
    <property type="entry name" value="Peptidase_M78"/>
    <property type="match status" value="1"/>
</dbReference>
<dbReference type="InterPro" id="IPR010359">
    <property type="entry name" value="IrrE_HExxH"/>
</dbReference>
<dbReference type="KEGG" id="sox:TM7x_00680"/>
<reference evidence="2 3" key="1">
    <citation type="journal article" date="2015" name="Proc. Natl. Acad. Sci. U.S.A.">
        <title>Cultivation of a human-associated TM7 phylotype reveals a reduced genome and epibiotic parasitic lifestyle.</title>
        <authorList>
            <person name="He X."/>
            <person name="McLean J.S."/>
            <person name="Edlund A."/>
            <person name="Yooseph S."/>
            <person name="Hall A.P."/>
            <person name="Liu S.Y."/>
            <person name="Dorrestein P.C."/>
            <person name="Esquenazi E."/>
            <person name="Hunter R.C."/>
            <person name="Cheng G."/>
            <person name="Nelson K.E."/>
            <person name="Lux R."/>
            <person name="Shi W."/>
        </authorList>
    </citation>
    <scope>NUCLEOTIDE SEQUENCE [LARGE SCALE GENOMIC DNA]</scope>
    <source>
        <strain evidence="2 3">TM7x</strain>
    </source>
</reference>
<dbReference type="RefSeq" id="WP_039326889.1">
    <property type="nucleotide sequence ID" value="NZ_CP007496.1"/>
</dbReference>
<dbReference type="EMBL" id="CP007496">
    <property type="protein sequence ID" value="AJA06721.1"/>
    <property type="molecule type" value="Genomic_DNA"/>
</dbReference>
<evidence type="ECO:0000313" key="3">
    <source>
        <dbReference type="Proteomes" id="UP000030902"/>
    </source>
</evidence>
<accession>A0A6S4GUC3</accession>
<gene>
    <name evidence="2" type="ORF">TM7x_00680</name>
</gene>
<name>A0A6S4GUC3_9BACT</name>
<proteinExistence type="predicted"/>
<feature type="domain" description="IrrE N-terminal-like" evidence="1">
    <location>
        <begin position="20"/>
        <end position="114"/>
    </location>
</feature>
<dbReference type="AlphaFoldDB" id="A0A6S4GUC3"/>
<protein>
    <recommendedName>
        <fullName evidence="1">IrrE N-terminal-like domain-containing protein</fullName>
    </recommendedName>
</protein>